<proteinExistence type="predicted"/>
<organism evidence="2 3">
    <name type="scientific">Anthostomella pinea</name>
    <dbReference type="NCBI Taxonomy" id="933095"/>
    <lineage>
        <taxon>Eukaryota</taxon>
        <taxon>Fungi</taxon>
        <taxon>Dikarya</taxon>
        <taxon>Ascomycota</taxon>
        <taxon>Pezizomycotina</taxon>
        <taxon>Sordariomycetes</taxon>
        <taxon>Xylariomycetidae</taxon>
        <taxon>Xylariales</taxon>
        <taxon>Xylariaceae</taxon>
        <taxon>Anthostomella</taxon>
    </lineage>
</organism>
<reference evidence="2" key="1">
    <citation type="submission" date="2023-10" db="EMBL/GenBank/DDBJ databases">
        <authorList>
            <person name="Hackl T."/>
        </authorList>
    </citation>
    <scope>NUCLEOTIDE SEQUENCE</scope>
</reference>
<dbReference type="AlphaFoldDB" id="A0AAI8YMN2"/>
<evidence type="ECO:0000313" key="2">
    <source>
        <dbReference type="EMBL" id="CAJ2512872.1"/>
    </source>
</evidence>
<accession>A0AAI8YMN2</accession>
<feature type="region of interest" description="Disordered" evidence="1">
    <location>
        <begin position="1"/>
        <end position="23"/>
    </location>
</feature>
<feature type="region of interest" description="Disordered" evidence="1">
    <location>
        <begin position="134"/>
        <end position="180"/>
    </location>
</feature>
<dbReference type="EMBL" id="CAUWAG010000020">
    <property type="protein sequence ID" value="CAJ2512872.1"/>
    <property type="molecule type" value="Genomic_DNA"/>
</dbReference>
<evidence type="ECO:0000256" key="1">
    <source>
        <dbReference type="SAM" id="MobiDB-lite"/>
    </source>
</evidence>
<sequence length="180" mass="19868">MRSRAAQEGCLRQRQTSDRPLMGSTHQMAGWMLLKRHTEVAEDAACYFEAGFDRLQWALSSRSKEPSLYVRPKEVVAPESDSRPPIVIERTKYTDIEATSPSQFQRPDGYGRFSEASSSTVVAVSSPRHWRFDDITPTGSALGNPQRGEGCGQYTEAPPPTMGVAPSPQRARSHGDTLGL</sequence>
<comment type="caution">
    <text evidence="2">The sequence shown here is derived from an EMBL/GenBank/DDBJ whole genome shotgun (WGS) entry which is preliminary data.</text>
</comment>
<name>A0AAI8YMN2_9PEZI</name>
<protein>
    <submittedName>
        <fullName evidence="2">Uu.00g009910.m01.CDS01</fullName>
    </submittedName>
</protein>
<dbReference type="Proteomes" id="UP001295740">
    <property type="component" value="Unassembled WGS sequence"/>
</dbReference>
<keyword evidence="3" id="KW-1185">Reference proteome</keyword>
<gene>
    <name evidence="2" type="ORF">KHLLAP_LOCUS13340</name>
</gene>
<evidence type="ECO:0000313" key="3">
    <source>
        <dbReference type="Proteomes" id="UP001295740"/>
    </source>
</evidence>